<dbReference type="GO" id="GO:0004180">
    <property type="term" value="F:carboxypeptidase activity"/>
    <property type="evidence" value="ECO:0007669"/>
    <property type="project" value="UniProtKB-KW"/>
</dbReference>
<reference evidence="2 3" key="1">
    <citation type="submission" date="2020-05" db="EMBL/GenBank/DDBJ databases">
        <title>Mucilaginibacter mali sp. nov.</title>
        <authorList>
            <person name="Kim H.S."/>
            <person name="Lee K.C."/>
            <person name="Suh M.K."/>
            <person name="Kim J.-S."/>
            <person name="Han K.-I."/>
            <person name="Eom M.K."/>
            <person name="Shin Y.K."/>
            <person name="Lee J.-S."/>
        </authorList>
    </citation>
    <scope>NUCLEOTIDE SEQUENCE [LARGE SCALE GENOMIC DNA]</scope>
    <source>
        <strain evidence="2 3">G2-14</strain>
    </source>
</reference>
<organism evidence="2 3">
    <name type="scientific">Mucilaginibacter mali</name>
    <dbReference type="NCBI Taxonomy" id="2740462"/>
    <lineage>
        <taxon>Bacteria</taxon>
        <taxon>Pseudomonadati</taxon>
        <taxon>Bacteroidota</taxon>
        <taxon>Sphingobacteriia</taxon>
        <taxon>Sphingobacteriales</taxon>
        <taxon>Sphingobacteriaceae</taxon>
        <taxon>Mucilaginibacter</taxon>
    </lineage>
</organism>
<keyword evidence="1" id="KW-0732">Signal</keyword>
<dbReference type="RefSeq" id="WP_173415877.1">
    <property type="nucleotide sequence ID" value="NZ_CP054139.1"/>
</dbReference>
<dbReference type="Pfam" id="PF13715">
    <property type="entry name" value="CarbopepD_reg_2"/>
    <property type="match status" value="1"/>
</dbReference>
<dbReference type="SUPFAM" id="SSF49464">
    <property type="entry name" value="Carboxypeptidase regulatory domain-like"/>
    <property type="match status" value="1"/>
</dbReference>
<gene>
    <name evidence="2" type="ORF">HQ865_16090</name>
</gene>
<keyword evidence="2" id="KW-0121">Carboxypeptidase</keyword>
<keyword evidence="2" id="KW-0378">Hydrolase</keyword>
<feature type="signal peptide" evidence="1">
    <location>
        <begin position="1"/>
        <end position="19"/>
    </location>
</feature>
<keyword evidence="2" id="KW-0645">Protease</keyword>
<dbReference type="AlphaFoldDB" id="A0A7D4Q976"/>
<evidence type="ECO:0000256" key="1">
    <source>
        <dbReference type="SAM" id="SignalP"/>
    </source>
</evidence>
<evidence type="ECO:0000313" key="2">
    <source>
        <dbReference type="EMBL" id="QKJ31211.1"/>
    </source>
</evidence>
<dbReference type="Gene3D" id="2.60.40.1120">
    <property type="entry name" value="Carboxypeptidase-like, regulatory domain"/>
    <property type="match status" value="1"/>
</dbReference>
<dbReference type="InterPro" id="IPR043741">
    <property type="entry name" value="DUF5686"/>
</dbReference>
<name>A0A7D4Q976_9SPHI</name>
<dbReference type="EMBL" id="CP054139">
    <property type="protein sequence ID" value="QKJ31211.1"/>
    <property type="molecule type" value="Genomic_DNA"/>
</dbReference>
<dbReference type="InterPro" id="IPR008969">
    <property type="entry name" value="CarboxyPept-like_regulatory"/>
</dbReference>
<accession>A0A7D4Q976</accession>
<evidence type="ECO:0000313" key="3">
    <source>
        <dbReference type="Proteomes" id="UP000505355"/>
    </source>
</evidence>
<dbReference type="Pfam" id="PF18939">
    <property type="entry name" value="DUF5686"/>
    <property type="match status" value="1"/>
</dbReference>
<dbReference type="Proteomes" id="UP000505355">
    <property type="component" value="Chromosome"/>
</dbReference>
<sequence>MKKFLLLTVALFFSISLFAQQSGVSGLITDEAGRPVPFVSVHIKGTTRGTSANSEGRYTLPLPTGEYELLYKAIGFKQGSKTITIKGAETVNIQLKTETYELKNVTIRAGAEDPAYAIIRKAIKKRKGYLNEVKAFSCDVYIKGLQKLLDAPKRFLGRDINEVAREAGLDSNRRGIIYLSESESKYSFKRPNEEHEEMISSKVSGNNRAFSFNRASDFKVNFYENLLDWDGLSNRPFVSPIADNALFYYNYKYMGFTTENGETINKIKVIPKRAHDPVFDGYIYIIDDSWRLHSVDLSMSKRSNIFLLDTLKINQQFLPVDKNAWMPSSVKFEFTGGFLGFKFGGYFIGIFKNYDIEPGFAKNSFNEVMRITKGVNKKDSTYWQNSRPIPLTDEEITDYKKKDKLAARRESKPYLDSIDAKRNKFNIGKLIIGSGYSHYNRYDRESYHFNSLSQSLLFNTVEGFAIDYGAGFRKQIDSNTNRNLNLAGKIRYGFANQKWHGSIYGNISNRELSFNWAAGSDVVDMNDRQPISPWWNTTHSLLFRQNFEKLYDKQFANLGINTRVIGTWTAGINAEYANRKWLPNASNYSIFNPGNRQYTSNNPLQPNADVPLFAENQSFKVTLRTSYDFSNKYSTYPNGRRYEPSKYPRVDLNFTHAFSNVFGSDVDYSLVNADITKSNMNLGMLGKTSFYIGAGKFLSAKSLTYVDYRHFSGNEIRFYTADINKFMLLDYYTYSTPDQYLEGHFEQNFSGFFLNKLPLIRKLKLQEIVDVNYLTTPALHNYTELGFGVQYLGFRVMFAKSFNTGDNLSNALRIGVKL</sequence>
<feature type="chain" id="PRO_5028870903" evidence="1">
    <location>
        <begin position="20"/>
        <end position="818"/>
    </location>
</feature>
<proteinExistence type="predicted"/>
<keyword evidence="3" id="KW-1185">Reference proteome</keyword>
<protein>
    <submittedName>
        <fullName evidence="2">Carboxypeptidase-like regulatory domain-containing protein</fullName>
    </submittedName>
</protein>
<dbReference type="KEGG" id="mmab:HQ865_16090"/>